<proteinExistence type="predicted"/>
<dbReference type="Proteomes" id="UP001227126">
    <property type="component" value="Unassembled WGS sequence"/>
</dbReference>
<dbReference type="InterPro" id="IPR042184">
    <property type="entry name" value="YqeY/Aim41_N"/>
</dbReference>
<name>A0ABT7FL70_9RHOB</name>
<reference evidence="1 2" key="1">
    <citation type="submission" date="2023-05" db="EMBL/GenBank/DDBJ databases">
        <title>Sedimentitalea sp. nov. JM2-8.</title>
        <authorList>
            <person name="Huang J."/>
        </authorList>
    </citation>
    <scope>NUCLEOTIDE SEQUENCE [LARGE SCALE GENOMIC DNA]</scope>
    <source>
        <strain evidence="1 2">JM2-8</strain>
    </source>
</reference>
<dbReference type="InterPro" id="IPR019004">
    <property type="entry name" value="YqeY/Aim41"/>
</dbReference>
<dbReference type="Gene3D" id="1.10.1510.10">
    <property type="entry name" value="Uncharacterised protein YqeY/AIM41 PF09424, N-terminal domain"/>
    <property type="match status" value="1"/>
</dbReference>
<organism evidence="1 2">
    <name type="scientific">Sedimentitalea xiamensis</name>
    <dbReference type="NCBI Taxonomy" id="3050037"/>
    <lineage>
        <taxon>Bacteria</taxon>
        <taxon>Pseudomonadati</taxon>
        <taxon>Pseudomonadota</taxon>
        <taxon>Alphaproteobacteria</taxon>
        <taxon>Rhodobacterales</taxon>
        <taxon>Paracoccaceae</taxon>
        <taxon>Sedimentitalea</taxon>
    </lineage>
</organism>
<dbReference type="InterPro" id="IPR003789">
    <property type="entry name" value="Asn/Gln_tRNA_amidoTrase-B-like"/>
</dbReference>
<comment type="caution">
    <text evidence="1">The sequence shown here is derived from an EMBL/GenBank/DDBJ whole genome shotgun (WGS) entry which is preliminary data.</text>
</comment>
<dbReference type="RefSeq" id="WP_284487654.1">
    <property type="nucleotide sequence ID" value="NZ_JASNJE010000048.1"/>
</dbReference>
<evidence type="ECO:0000313" key="2">
    <source>
        <dbReference type="Proteomes" id="UP001227126"/>
    </source>
</evidence>
<accession>A0ABT7FL70</accession>
<evidence type="ECO:0000313" key="1">
    <source>
        <dbReference type="EMBL" id="MDK3075725.1"/>
    </source>
</evidence>
<dbReference type="PANTHER" id="PTHR28055">
    <property type="entry name" value="ALTERED INHERITANCE OF MITOCHONDRIA PROTEIN 41, MITOCHONDRIAL"/>
    <property type="match status" value="1"/>
</dbReference>
<dbReference type="InterPro" id="IPR023168">
    <property type="entry name" value="GatB_Yqey_C_2"/>
</dbReference>
<dbReference type="SUPFAM" id="SSF89095">
    <property type="entry name" value="GatB/YqeY motif"/>
    <property type="match status" value="1"/>
</dbReference>
<dbReference type="Pfam" id="PF09424">
    <property type="entry name" value="YqeY"/>
    <property type="match status" value="1"/>
</dbReference>
<protein>
    <submittedName>
        <fullName evidence="1">GatB/YqeY domain-containing protein</fullName>
    </submittedName>
</protein>
<dbReference type="EMBL" id="JASNJE010000048">
    <property type="protein sequence ID" value="MDK3075725.1"/>
    <property type="molecule type" value="Genomic_DNA"/>
</dbReference>
<keyword evidence="2" id="KW-1185">Reference proteome</keyword>
<dbReference type="PANTHER" id="PTHR28055:SF1">
    <property type="entry name" value="ALTERED INHERITANCE OF MITOCHONDRIA PROTEIN 41, MITOCHONDRIAL"/>
    <property type="match status" value="1"/>
</dbReference>
<dbReference type="Gene3D" id="1.10.10.410">
    <property type="match status" value="1"/>
</dbReference>
<sequence length="157" mass="17336">MDMRERVNVALKQAMRDKATTRLSTLRLICAAIKDQEIASRGSDAETQASGVGDDEVLAILSKMTKQRQESARAYEEGGRLDLAEREQQEIAIIEEFLPRQLSDEEIAAAVRRAVEQTGADSIRDMGKVMAELKGKYTGQMDFGKVGPMVKNQLCTG</sequence>
<gene>
    <name evidence="1" type="ORF">QO034_21910</name>
</gene>